<organism evidence="2">
    <name type="scientific">hydrothermal vent metagenome</name>
    <dbReference type="NCBI Taxonomy" id="652676"/>
    <lineage>
        <taxon>unclassified sequences</taxon>
        <taxon>metagenomes</taxon>
        <taxon>ecological metagenomes</taxon>
    </lineage>
</organism>
<dbReference type="AlphaFoldDB" id="A0A3B1DXL6"/>
<gene>
    <name evidence="2" type="ORF">MNBD_NITROSPIRAE01-2181</name>
</gene>
<dbReference type="SUPFAM" id="SSF82771">
    <property type="entry name" value="GIY-YIG endonuclease"/>
    <property type="match status" value="1"/>
</dbReference>
<accession>A0A3B1DXL6</accession>
<evidence type="ECO:0000313" key="2">
    <source>
        <dbReference type="EMBL" id="VAX33637.1"/>
    </source>
</evidence>
<dbReference type="InterPro" id="IPR000305">
    <property type="entry name" value="GIY-YIG_endonuc"/>
</dbReference>
<sequence>MNEWHLYLIRTRQGTLYTGISTNVLRRFNEHCEGKGAKYLRSRGPLTLVYQSKMGSRALATKAEHRIKKLQKKRKEQIISEQPEEVILLTFLRLLKPKASTPET</sequence>
<name>A0A3B1DXL6_9ZZZZ</name>
<dbReference type="PANTHER" id="PTHR34477">
    <property type="entry name" value="UPF0213 PROTEIN YHBQ"/>
    <property type="match status" value="1"/>
</dbReference>
<feature type="domain" description="GIY-YIG" evidence="1">
    <location>
        <begin position="2"/>
        <end position="77"/>
    </location>
</feature>
<reference evidence="2" key="1">
    <citation type="submission" date="2018-06" db="EMBL/GenBank/DDBJ databases">
        <authorList>
            <person name="Zhirakovskaya E."/>
        </authorList>
    </citation>
    <scope>NUCLEOTIDE SEQUENCE</scope>
</reference>
<dbReference type="Pfam" id="PF01541">
    <property type="entry name" value="GIY-YIG"/>
    <property type="match status" value="1"/>
</dbReference>
<proteinExistence type="predicted"/>
<dbReference type="CDD" id="cd10456">
    <property type="entry name" value="GIY-YIG_UPF0213"/>
    <property type="match status" value="1"/>
</dbReference>
<dbReference type="EMBL" id="UOGF01000117">
    <property type="protein sequence ID" value="VAX33637.1"/>
    <property type="molecule type" value="Genomic_DNA"/>
</dbReference>
<dbReference type="PANTHER" id="PTHR34477:SF1">
    <property type="entry name" value="UPF0213 PROTEIN YHBQ"/>
    <property type="match status" value="1"/>
</dbReference>
<protein>
    <submittedName>
        <fullName evidence="2">UPF0213 protein YhbQ</fullName>
    </submittedName>
</protein>
<dbReference type="InterPro" id="IPR050190">
    <property type="entry name" value="UPF0213_domain"/>
</dbReference>
<dbReference type="Gene3D" id="3.40.1440.10">
    <property type="entry name" value="GIY-YIG endonuclease"/>
    <property type="match status" value="1"/>
</dbReference>
<evidence type="ECO:0000259" key="1">
    <source>
        <dbReference type="PROSITE" id="PS50164"/>
    </source>
</evidence>
<dbReference type="PROSITE" id="PS50164">
    <property type="entry name" value="GIY_YIG"/>
    <property type="match status" value="1"/>
</dbReference>
<dbReference type="InterPro" id="IPR035901">
    <property type="entry name" value="GIY-YIG_endonuc_sf"/>
</dbReference>